<reference evidence="1 2" key="1">
    <citation type="submission" date="2019-03" db="EMBL/GenBank/DDBJ databases">
        <title>Ruegeria lutea sp. nov., a novel strain, isolated from marine sediment, the Masan Bay, South Korea.</title>
        <authorList>
            <person name="Kim J."/>
            <person name="Kim D.-Y."/>
            <person name="Lee S.-S."/>
        </authorList>
    </citation>
    <scope>NUCLEOTIDE SEQUENCE [LARGE SCALE GENOMIC DNA]</scope>
    <source>
        <strain evidence="1 2">318-1</strain>
    </source>
</reference>
<dbReference type="OrthoDB" id="9801870at2"/>
<accession>A0A4R5UQ37</accession>
<organism evidence="1 2">
    <name type="scientific">Antarcticimicrobium luteum</name>
    <dbReference type="NCBI Taxonomy" id="2547397"/>
    <lineage>
        <taxon>Bacteria</taxon>
        <taxon>Pseudomonadati</taxon>
        <taxon>Pseudomonadota</taxon>
        <taxon>Alphaproteobacteria</taxon>
        <taxon>Rhodobacterales</taxon>
        <taxon>Paracoccaceae</taxon>
        <taxon>Antarcticimicrobium</taxon>
    </lineage>
</organism>
<dbReference type="InterPro" id="IPR014937">
    <property type="entry name" value="DUF1810"/>
</dbReference>
<dbReference type="Gene3D" id="1.25.40.380">
    <property type="entry name" value="Protein of unknown function DUF1810"/>
    <property type="match status" value="1"/>
</dbReference>
<dbReference type="PIRSF" id="PIRSF008546">
    <property type="entry name" value="UCP008546"/>
    <property type="match status" value="1"/>
</dbReference>
<evidence type="ECO:0000313" key="1">
    <source>
        <dbReference type="EMBL" id="TDK41006.1"/>
    </source>
</evidence>
<dbReference type="SUPFAM" id="SSF140736">
    <property type="entry name" value="Rv1873-like"/>
    <property type="match status" value="1"/>
</dbReference>
<gene>
    <name evidence="1" type="ORF">E1832_20070</name>
</gene>
<dbReference type="AlphaFoldDB" id="A0A4R5UQ37"/>
<sequence>MPDLSRFHEAQAATYDTALAELAAGAKVTHWMWFIFPQLRGLGRSATAQYYGLEDLDAARAWLADPLLGPRLIECARALLGHKGAAPEAILGPVDAKKLRSSATLFEAAGGGPEFAELLGMFYGGRRCSRTLELLREG</sequence>
<dbReference type="EMBL" id="SMUV01000074">
    <property type="protein sequence ID" value="TDK41006.1"/>
    <property type="molecule type" value="Genomic_DNA"/>
</dbReference>
<evidence type="ECO:0000313" key="2">
    <source>
        <dbReference type="Proteomes" id="UP000295301"/>
    </source>
</evidence>
<name>A0A4R5UQ37_9RHOB</name>
<dbReference type="RefSeq" id="WP_133361576.1">
    <property type="nucleotide sequence ID" value="NZ_SMUV01000074.1"/>
</dbReference>
<dbReference type="Proteomes" id="UP000295301">
    <property type="component" value="Unassembled WGS sequence"/>
</dbReference>
<keyword evidence="2" id="KW-1185">Reference proteome</keyword>
<protein>
    <submittedName>
        <fullName evidence="1">DUF1810 family protein</fullName>
    </submittedName>
</protein>
<dbReference type="InterPro" id="IPR036287">
    <property type="entry name" value="Rv1873-like_sf"/>
</dbReference>
<dbReference type="Pfam" id="PF08837">
    <property type="entry name" value="DUF1810"/>
    <property type="match status" value="1"/>
</dbReference>
<comment type="caution">
    <text evidence="1">The sequence shown here is derived from an EMBL/GenBank/DDBJ whole genome shotgun (WGS) entry which is preliminary data.</text>
</comment>
<proteinExistence type="predicted"/>